<dbReference type="AlphaFoldDB" id="A0A6M0H3X3"/>
<keyword evidence="2" id="KW-0472">Membrane</keyword>
<dbReference type="Proteomes" id="UP000481872">
    <property type="component" value="Unassembled WGS sequence"/>
</dbReference>
<dbReference type="PANTHER" id="PTHR35788">
    <property type="entry name" value="EXPORTED PROTEIN-RELATED"/>
    <property type="match status" value="1"/>
</dbReference>
<dbReference type="EMBL" id="JAAGPU010000020">
    <property type="protein sequence ID" value="NEU05440.1"/>
    <property type="molecule type" value="Genomic_DNA"/>
</dbReference>
<dbReference type="SMART" id="SM01208">
    <property type="entry name" value="G5"/>
    <property type="match status" value="1"/>
</dbReference>
<dbReference type="Pfam" id="PF12229">
    <property type="entry name" value="PG_binding_4"/>
    <property type="match status" value="1"/>
</dbReference>
<comment type="caution">
    <text evidence="4">The sequence shown here is derived from an EMBL/GenBank/DDBJ whole genome shotgun (WGS) entry which is preliminary data.</text>
</comment>
<gene>
    <name evidence="4" type="ORF">G3M99_11345</name>
</gene>
<accession>A0A6M0H3X3</accession>
<keyword evidence="2" id="KW-1133">Transmembrane helix</keyword>
<dbReference type="Gene3D" id="2.20.230.10">
    <property type="entry name" value="Resuscitation-promoting factor rpfb"/>
    <property type="match status" value="1"/>
</dbReference>
<dbReference type="InterPro" id="IPR052913">
    <property type="entry name" value="Glycopeptide_resist_protein"/>
</dbReference>
<dbReference type="InterPro" id="IPR007391">
    <property type="entry name" value="Vancomycin_resist_VanW"/>
</dbReference>
<name>A0A6M0H3X3_9CLOT</name>
<evidence type="ECO:0000256" key="2">
    <source>
        <dbReference type="SAM" id="Phobius"/>
    </source>
</evidence>
<dbReference type="RefSeq" id="WP_061995739.1">
    <property type="nucleotide sequence ID" value="NZ_JAAGPU010000020.1"/>
</dbReference>
<dbReference type="InterPro" id="IPR011098">
    <property type="entry name" value="G5_dom"/>
</dbReference>
<keyword evidence="5" id="KW-1185">Reference proteome</keyword>
<dbReference type="PROSITE" id="PS51109">
    <property type="entry name" value="G5"/>
    <property type="match status" value="1"/>
</dbReference>
<reference evidence="4 5" key="1">
    <citation type="submission" date="2020-02" db="EMBL/GenBank/DDBJ databases">
        <title>Genome assembly of a novel Clostridium senegalense strain.</title>
        <authorList>
            <person name="Gupta T.B."/>
            <person name="Jauregui R."/>
            <person name="Maclean P."/>
            <person name="Nawarathana A."/>
            <person name="Brightwell G."/>
        </authorList>
    </citation>
    <scope>NUCLEOTIDE SEQUENCE [LARGE SCALE GENOMIC DNA]</scope>
    <source>
        <strain evidence="4 5">AGRFS4</strain>
    </source>
</reference>
<organism evidence="4 5">
    <name type="scientific">Clostridium senegalense</name>
    <dbReference type="NCBI Taxonomy" id="1465809"/>
    <lineage>
        <taxon>Bacteria</taxon>
        <taxon>Bacillati</taxon>
        <taxon>Bacillota</taxon>
        <taxon>Clostridia</taxon>
        <taxon>Eubacteriales</taxon>
        <taxon>Clostridiaceae</taxon>
        <taxon>Clostridium</taxon>
    </lineage>
</organism>
<evidence type="ECO:0000256" key="1">
    <source>
        <dbReference type="ARBA" id="ARBA00022729"/>
    </source>
</evidence>
<evidence type="ECO:0000313" key="5">
    <source>
        <dbReference type="Proteomes" id="UP000481872"/>
    </source>
</evidence>
<feature type="domain" description="G5" evidence="3">
    <location>
        <begin position="373"/>
        <end position="450"/>
    </location>
</feature>
<keyword evidence="2" id="KW-0812">Transmembrane</keyword>
<protein>
    <recommendedName>
        <fullName evidence="3">G5 domain-containing protein</fullName>
    </recommendedName>
</protein>
<evidence type="ECO:0000313" key="4">
    <source>
        <dbReference type="EMBL" id="NEU05440.1"/>
    </source>
</evidence>
<proteinExistence type="predicted"/>
<dbReference type="Pfam" id="PF04294">
    <property type="entry name" value="VanW"/>
    <property type="match status" value="1"/>
</dbReference>
<evidence type="ECO:0000259" key="3">
    <source>
        <dbReference type="PROSITE" id="PS51109"/>
    </source>
</evidence>
<keyword evidence="1" id="KW-0732">Signal</keyword>
<sequence length="450" mass="51516">MKSNKRSMFMIILGIIIFFLIAVISYYGYVKSNVDKYESIIYPNIKIQGYDVGELTKDEAIELLDAKFEIPLEKSAITMELKGDEITIPYKDIKANYDINKVVEKAFNYGKDKNIYEKYKLIKKPQEVNLNLSFTHDKNIVAAIINKLQENLNKESVDAKISLIDGNFIITPHINKEEIDKNTILMDIESLIISNRNLNAKYNIKVTEKTPNITTEKLKSIDKLIGSARTKISPGDDGRHKNIELCTNSNNDILIMDGNAYSFNELIGNTTAEKGYVSSKVIIDGKLEDGIGGGICQVSTTLHNAILNSGIIPTERKNHDMPVRYTNLGMDATIAYDYIDYKFSNTLGYPIYIQSYIENDEVVFNIYSNNSLKNRNYEFLQEVYWEKPIETEYIIDNTIDIGDMKIKNPGSIGYKVKTYRNVYENSELIESKLLYDDYYKPVNKVILKHE</sequence>
<dbReference type="PANTHER" id="PTHR35788:SF1">
    <property type="entry name" value="EXPORTED PROTEIN"/>
    <property type="match status" value="1"/>
</dbReference>
<feature type="transmembrane region" description="Helical" evidence="2">
    <location>
        <begin position="7"/>
        <end position="29"/>
    </location>
</feature>
<dbReference type="Pfam" id="PF07501">
    <property type="entry name" value="G5"/>
    <property type="match status" value="1"/>
</dbReference>
<dbReference type="InterPro" id="IPR022029">
    <property type="entry name" value="YoaR-like_PG-bd"/>
</dbReference>